<dbReference type="EMBL" id="FNPI01000002">
    <property type="protein sequence ID" value="SDY50678.1"/>
    <property type="molecule type" value="Genomic_DNA"/>
</dbReference>
<dbReference type="GO" id="GO:0043023">
    <property type="term" value="F:ribosomal large subunit binding"/>
    <property type="evidence" value="ECO:0007669"/>
    <property type="project" value="TreeGrafter"/>
</dbReference>
<comment type="similarity">
    <text evidence="1 5">Belongs to the Iojap/RsfS family.</text>
</comment>
<dbReference type="HAMAP" id="MF_01477">
    <property type="entry name" value="Iojap_RsfS"/>
    <property type="match status" value="1"/>
</dbReference>
<reference evidence="7" key="1">
    <citation type="submission" date="2016-10" db="EMBL/GenBank/DDBJ databases">
        <authorList>
            <person name="Varghese N."/>
            <person name="Submissions S."/>
        </authorList>
    </citation>
    <scope>NUCLEOTIDE SEQUENCE [LARGE SCALE GENOMIC DNA]</scope>
    <source>
        <strain evidence="7">SP</strain>
    </source>
</reference>
<dbReference type="FunFam" id="3.30.460.10:FF:000015">
    <property type="entry name" value="Ribosomal silencing factor RsfS"/>
    <property type="match status" value="1"/>
</dbReference>
<dbReference type="OrthoDB" id="9793681at2"/>
<dbReference type="GO" id="GO:0042256">
    <property type="term" value="P:cytosolic ribosome assembly"/>
    <property type="evidence" value="ECO:0007669"/>
    <property type="project" value="UniProtKB-UniRule"/>
</dbReference>
<keyword evidence="7" id="KW-1185">Reference proteome</keyword>
<name>A0A1H3KGD4_9BACI</name>
<evidence type="ECO:0000256" key="1">
    <source>
        <dbReference type="ARBA" id="ARBA00010574"/>
    </source>
</evidence>
<dbReference type="Pfam" id="PF02410">
    <property type="entry name" value="RsfS"/>
    <property type="match status" value="1"/>
</dbReference>
<dbReference type="NCBIfam" id="TIGR00090">
    <property type="entry name" value="rsfS_iojap_ybeB"/>
    <property type="match status" value="1"/>
</dbReference>
<organism evidence="6 7">
    <name type="scientific">Evansella caseinilytica</name>
    <dbReference type="NCBI Taxonomy" id="1503961"/>
    <lineage>
        <taxon>Bacteria</taxon>
        <taxon>Bacillati</taxon>
        <taxon>Bacillota</taxon>
        <taxon>Bacilli</taxon>
        <taxon>Bacillales</taxon>
        <taxon>Bacillaceae</taxon>
        <taxon>Evansella</taxon>
    </lineage>
</organism>
<keyword evidence="3 5" id="KW-0678">Repressor</keyword>
<sequence>MENNEMLHLAVRAADDKKAENIAVLSMKGVSVITDYFVICHGNSEKQVEAIAREIKEKAVEHGYNLKRLEGLDESRWVLIDLNDVIVHVFHKDERLYYNLEKLWGDAVQLPVETILNAEV</sequence>
<dbReference type="PANTHER" id="PTHR21043:SF0">
    <property type="entry name" value="MITOCHONDRIAL ASSEMBLY OF RIBOSOMAL LARGE SUBUNIT PROTEIN 1"/>
    <property type="match status" value="1"/>
</dbReference>
<evidence type="ECO:0000256" key="2">
    <source>
        <dbReference type="ARBA" id="ARBA00022490"/>
    </source>
</evidence>
<dbReference type="Proteomes" id="UP000198935">
    <property type="component" value="Unassembled WGS sequence"/>
</dbReference>
<accession>A0A1H3KGD4</accession>
<comment type="subcellular location">
    <subcellularLocation>
        <location evidence="5">Cytoplasm</location>
    </subcellularLocation>
</comment>
<dbReference type="GO" id="GO:0017148">
    <property type="term" value="P:negative regulation of translation"/>
    <property type="evidence" value="ECO:0007669"/>
    <property type="project" value="UniProtKB-UniRule"/>
</dbReference>
<proteinExistence type="inferred from homology"/>
<protein>
    <recommendedName>
        <fullName evidence="5">Ribosomal silencing factor RsfS</fullName>
    </recommendedName>
</protein>
<comment type="subunit">
    <text evidence="5">Interacts with ribosomal protein uL14 (rplN).</text>
</comment>
<evidence type="ECO:0000256" key="3">
    <source>
        <dbReference type="ARBA" id="ARBA00022491"/>
    </source>
</evidence>
<dbReference type="GO" id="GO:0090071">
    <property type="term" value="P:negative regulation of ribosome biogenesis"/>
    <property type="evidence" value="ECO:0007669"/>
    <property type="project" value="UniProtKB-UniRule"/>
</dbReference>
<keyword evidence="2 5" id="KW-0963">Cytoplasm</keyword>
<gene>
    <name evidence="5" type="primary">rsfS</name>
    <name evidence="6" type="ORF">SAMN05421736_102132</name>
</gene>
<dbReference type="GO" id="GO:0005737">
    <property type="term" value="C:cytoplasm"/>
    <property type="evidence" value="ECO:0007669"/>
    <property type="project" value="UniProtKB-SubCell"/>
</dbReference>
<comment type="function">
    <text evidence="5">Functions as a ribosomal silencing factor. Interacts with ribosomal protein uL14 (rplN), blocking formation of intersubunit bridge B8. Prevents association of the 30S and 50S ribosomal subunits and the formation of functional ribosomes, thus repressing translation.</text>
</comment>
<evidence type="ECO:0000313" key="6">
    <source>
        <dbReference type="EMBL" id="SDY50678.1"/>
    </source>
</evidence>
<dbReference type="SUPFAM" id="SSF81301">
    <property type="entry name" value="Nucleotidyltransferase"/>
    <property type="match status" value="1"/>
</dbReference>
<dbReference type="STRING" id="1503961.SAMN05421736_102132"/>
<dbReference type="PANTHER" id="PTHR21043">
    <property type="entry name" value="IOJAP SUPERFAMILY ORTHOLOG"/>
    <property type="match status" value="1"/>
</dbReference>
<evidence type="ECO:0000313" key="7">
    <source>
        <dbReference type="Proteomes" id="UP000198935"/>
    </source>
</evidence>
<keyword evidence="4 5" id="KW-0810">Translation regulation</keyword>
<dbReference type="InterPro" id="IPR004394">
    <property type="entry name" value="Iojap/RsfS/C7orf30"/>
</dbReference>
<dbReference type="Gene3D" id="3.30.460.10">
    <property type="entry name" value="Beta Polymerase, domain 2"/>
    <property type="match status" value="1"/>
</dbReference>
<evidence type="ECO:0000256" key="5">
    <source>
        <dbReference type="HAMAP-Rule" id="MF_01477"/>
    </source>
</evidence>
<dbReference type="InterPro" id="IPR043519">
    <property type="entry name" value="NT_sf"/>
</dbReference>
<dbReference type="AlphaFoldDB" id="A0A1H3KGD4"/>
<evidence type="ECO:0000256" key="4">
    <source>
        <dbReference type="ARBA" id="ARBA00022845"/>
    </source>
</evidence>